<sequence length="266" mass="30240">MEVPAWDYGLVLDEDDNIDILRSPFFDVGFDFDDTVEEYFDRIHITLVDTIDDQRAKGRWTILGRLTTASLPDTPPLRGYFTHFLRRLTYTIGKQVAAIRQRLLSGCGFFLQGVLETCSATVTGSSTWIRRAPSGPVSFGIRAGRLFWFLFPVSWTKFQVVADLPSSSQTPFDPIPATAADCFSTCTPSLLQPTLQKYMPCLAGIFPHVLVDVSSITALCMRWFPKEKKAAPTKEKRHRAMDDIKESIRELKYYKESIFKGFRKSK</sequence>
<dbReference type="InterPro" id="IPR012337">
    <property type="entry name" value="RNaseH-like_sf"/>
</dbReference>
<name>A0AAV7FV15_DENCH</name>
<dbReference type="AlphaFoldDB" id="A0AAV7FV15"/>
<evidence type="ECO:0000313" key="2">
    <source>
        <dbReference type="Proteomes" id="UP000775213"/>
    </source>
</evidence>
<dbReference type="Gene3D" id="3.30.420.10">
    <property type="entry name" value="Ribonuclease H-like superfamily/Ribonuclease H"/>
    <property type="match status" value="1"/>
</dbReference>
<gene>
    <name evidence="1" type="ORF">IEQ34_017879</name>
</gene>
<dbReference type="Proteomes" id="UP000775213">
    <property type="component" value="Unassembled WGS sequence"/>
</dbReference>
<keyword evidence="2" id="KW-1185">Reference proteome</keyword>
<reference evidence="1 2" key="1">
    <citation type="journal article" date="2021" name="Hortic Res">
        <title>Chromosome-scale assembly of the Dendrobium chrysotoxum genome enhances the understanding of orchid evolution.</title>
        <authorList>
            <person name="Zhang Y."/>
            <person name="Zhang G.Q."/>
            <person name="Zhang D."/>
            <person name="Liu X.D."/>
            <person name="Xu X.Y."/>
            <person name="Sun W.H."/>
            <person name="Yu X."/>
            <person name="Zhu X."/>
            <person name="Wang Z.W."/>
            <person name="Zhao X."/>
            <person name="Zhong W.Y."/>
            <person name="Chen H."/>
            <person name="Yin W.L."/>
            <person name="Huang T."/>
            <person name="Niu S.C."/>
            <person name="Liu Z.J."/>
        </authorList>
    </citation>
    <scope>NUCLEOTIDE SEQUENCE [LARGE SCALE GENOMIC DNA]</scope>
    <source>
        <strain evidence="1">Lindl</strain>
    </source>
</reference>
<organism evidence="1 2">
    <name type="scientific">Dendrobium chrysotoxum</name>
    <name type="common">Orchid</name>
    <dbReference type="NCBI Taxonomy" id="161865"/>
    <lineage>
        <taxon>Eukaryota</taxon>
        <taxon>Viridiplantae</taxon>
        <taxon>Streptophyta</taxon>
        <taxon>Embryophyta</taxon>
        <taxon>Tracheophyta</taxon>
        <taxon>Spermatophyta</taxon>
        <taxon>Magnoliopsida</taxon>
        <taxon>Liliopsida</taxon>
        <taxon>Asparagales</taxon>
        <taxon>Orchidaceae</taxon>
        <taxon>Epidendroideae</taxon>
        <taxon>Malaxideae</taxon>
        <taxon>Dendrobiinae</taxon>
        <taxon>Dendrobium</taxon>
    </lineage>
</organism>
<dbReference type="EMBL" id="JAGFBR010000016">
    <property type="protein sequence ID" value="KAH0453555.1"/>
    <property type="molecule type" value="Genomic_DNA"/>
</dbReference>
<dbReference type="SUPFAM" id="SSF53098">
    <property type="entry name" value="Ribonuclease H-like"/>
    <property type="match status" value="1"/>
</dbReference>
<dbReference type="GO" id="GO:0003676">
    <property type="term" value="F:nucleic acid binding"/>
    <property type="evidence" value="ECO:0007669"/>
    <property type="project" value="InterPro"/>
</dbReference>
<proteinExistence type="predicted"/>
<protein>
    <submittedName>
        <fullName evidence="1">Uncharacterized protein</fullName>
    </submittedName>
</protein>
<comment type="caution">
    <text evidence="1">The sequence shown here is derived from an EMBL/GenBank/DDBJ whole genome shotgun (WGS) entry which is preliminary data.</text>
</comment>
<evidence type="ECO:0000313" key="1">
    <source>
        <dbReference type="EMBL" id="KAH0453555.1"/>
    </source>
</evidence>
<accession>A0AAV7FV15</accession>
<dbReference type="InterPro" id="IPR036397">
    <property type="entry name" value="RNaseH_sf"/>
</dbReference>